<sequence>MHACEGRVRLNGRQSWTQSKPDSLPNIGRPAGSKTAQTRTTRSASVLGHFAVASPVARQIPLELVHIEHPVSTRTRLSLGQNISAPSTPIPTIASSSSSCPLTAAAAAAGAMPRPDANAAYDRCFELFSPDLTQSCLLRGSSRQQTNIWVAAISRQIQMLNQLHLANLRQIMPQNQLRRIGWMMELVCSAESSVSPNDPVSCAASSHSWPNYNRRGTSSSPTLPKDVTSAASVSGAAATTAAAATSPTWKPVFLAVSEDSLLLYHHAPLRLEQWQHPAHSNALIATRVVDAPPLGIAGDKPNAGVRSLFDFMAAADDPFLGLLGQKLIFCQPR</sequence>
<reference evidence="5" key="1">
    <citation type="submission" date="2016-06" db="UniProtKB">
        <authorList>
            <consortium name="WormBaseParasite"/>
        </authorList>
    </citation>
    <scope>IDENTIFICATION</scope>
</reference>
<protein>
    <submittedName>
        <fullName evidence="5">PH_17 domain-containing protein</fullName>
    </submittedName>
</protein>
<organism evidence="5">
    <name type="scientific">Schistocephalus solidus</name>
    <name type="common">Tapeworm</name>
    <dbReference type="NCBI Taxonomy" id="70667"/>
    <lineage>
        <taxon>Eukaryota</taxon>
        <taxon>Metazoa</taxon>
        <taxon>Spiralia</taxon>
        <taxon>Lophotrochozoa</taxon>
        <taxon>Platyhelminthes</taxon>
        <taxon>Cestoda</taxon>
        <taxon>Eucestoda</taxon>
        <taxon>Diphyllobothriidea</taxon>
        <taxon>Diphyllobothriidae</taxon>
        <taxon>Schistocephalus</taxon>
    </lineage>
</organism>
<feature type="compositionally biased region" description="Polar residues" evidence="1">
    <location>
        <begin position="204"/>
        <end position="222"/>
    </location>
</feature>
<dbReference type="AlphaFoldDB" id="A0A183SWV9"/>
<reference evidence="3 4" key="2">
    <citation type="submission" date="2018-11" db="EMBL/GenBank/DDBJ databases">
        <authorList>
            <consortium name="Pathogen Informatics"/>
        </authorList>
    </citation>
    <scope>NUCLEOTIDE SEQUENCE [LARGE SCALE GENOMIC DNA]</scope>
    <source>
        <strain evidence="3 4">NST_G2</strain>
    </source>
</reference>
<dbReference type="InterPro" id="IPR015482">
    <property type="entry name" value="Syntrophin"/>
</dbReference>
<dbReference type="PANTHER" id="PTHR10554:SF12">
    <property type="entry name" value="IP02644P"/>
    <property type="match status" value="1"/>
</dbReference>
<dbReference type="PANTHER" id="PTHR10554">
    <property type="entry name" value="SYNTROPHIN"/>
    <property type="match status" value="1"/>
</dbReference>
<dbReference type="Gene3D" id="2.30.29.30">
    <property type="entry name" value="Pleckstrin-homology domain (PH domain)/Phosphotyrosine-binding domain (PTB)"/>
    <property type="match status" value="1"/>
</dbReference>
<gene>
    <name evidence="3" type="ORF">SSLN_LOCUS8707</name>
</gene>
<evidence type="ECO:0000313" key="3">
    <source>
        <dbReference type="EMBL" id="VDL95092.1"/>
    </source>
</evidence>
<evidence type="ECO:0000256" key="1">
    <source>
        <dbReference type="SAM" id="MobiDB-lite"/>
    </source>
</evidence>
<accession>A0A183SWV9</accession>
<dbReference type="SUPFAM" id="SSF50729">
    <property type="entry name" value="PH domain-like"/>
    <property type="match status" value="1"/>
</dbReference>
<dbReference type="EMBL" id="UYSU01034803">
    <property type="protein sequence ID" value="VDL95092.1"/>
    <property type="molecule type" value="Genomic_DNA"/>
</dbReference>
<dbReference type="STRING" id="70667.A0A183SWV9"/>
<dbReference type="GO" id="GO:0005198">
    <property type="term" value="F:structural molecule activity"/>
    <property type="evidence" value="ECO:0007669"/>
    <property type="project" value="InterPro"/>
</dbReference>
<feature type="compositionally biased region" description="Polar residues" evidence="1">
    <location>
        <begin position="12"/>
        <end position="21"/>
    </location>
</feature>
<feature type="region of interest" description="Disordered" evidence="1">
    <location>
        <begin position="204"/>
        <end position="227"/>
    </location>
</feature>
<dbReference type="OrthoDB" id="409749at2759"/>
<dbReference type="WBParaSite" id="SSLN_0000904401-mRNA-1">
    <property type="protein sequence ID" value="SSLN_0000904401-mRNA-1"/>
    <property type="gene ID" value="SSLN_0000904401"/>
</dbReference>
<evidence type="ECO:0000313" key="4">
    <source>
        <dbReference type="Proteomes" id="UP000275846"/>
    </source>
</evidence>
<evidence type="ECO:0000259" key="2">
    <source>
        <dbReference type="Pfam" id="PF18012"/>
    </source>
</evidence>
<proteinExistence type="predicted"/>
<dbReference type="InterPro" id="IPR011993">
    <property type="entry name" value="PH-like_dom_sf"/>
</dbReference>
<name>A0A183SWV9_SCHSO</name>
<keyword evidence="4" id="KW-1185">Reference proteome</keyword>
<dbReference type="InterPro" id="IPR041428">
    <property type="entry name" value="PHsplit_syntrophin"/>
</dbReference>
<feature type="domain" description="Syntrophin split Pleckstrin homology (PH)" evidence="2">
    <location>
        <begin position="111"/>
        <end position="154"/>
    </location>
</feature>
<evidence type="ECO:0000313" key="5">
    <source>
        <dbReference type="WBParaSite" id="SSLN_0000904401-mRNA-1"/>
    </source>
</evidence>
<dbReference type="Proteomes" id="UP000275846">
    <property type="component" value="Unassembled WGS sequence"/>
</dbReference>
<dbReference type="Pfam" id="PF18012">
    <property type="entry name" value="PH_17"/>
    <property type="match status" value="1"/>
</dbReference>
<dbReference type="GO" id="GO:0016010">
    <property type="term" value="C:dystrophin-associated glycoprotein complex"/>
    <property type="evidence" value="ECO:0007669"/>
    <property type="project" value="TreeGrafter"/>
</dbReference>
<feature type="region of interest" description="Disordered" evidence="1">
    <location>
        <begin position="1"/>
        <end position="41"/>
    </location>
</feature>